<feature type="region of interest" description="Disordered" evidence="1">
    <location>
        <begin position="1"/>
        <end position="24"/>
    </location>
</feature>
<evidence type="ECO:0000313" key="2">
    <source>
        <dbReference type="EMBL" id="KAF7363654.1"/>
    </source>
</evidence>
<feature type="compositionally biased region" description="Low complexity" evidence="1">
    <location>
        <begin position="292"/>
        <end position="305"/>
    </location>
</feature>
<organism evidence="2 3">
    <name type="scientific">Mycena sanguinolenta</name>
    <dbReference type="NCBI Taxonomy" id="230812"/>
    <lineage>
        <taxon>Eukaryota</taxon>
        <taxon>Fungi</taxon>
        <taxon>Dikarya</taxon>
        <taxon>Basidiomycota</taxon>
        <taxon>Agaricomycotina</taxon>
        <taxon>Agaricomycetes</taxon>
        <taxon>Agaricomycetidae</taxon>
        <taxon>Agaricales</taxon>
        <taxon>Marasmiineae</taxon>
        <taxon>Mycenaceae</taxon>
        <taxon>Mycena</taxon>
    </lineage>
</organism>
<dbReference type="Proteomes" id="UP000623467">
    <property type="component" value="Unassembled WGS sequence"/>
</dbReference>
<gene>
    <name evidence="2" type="ORF">MSAN_01022600</name>
</gene>
<keyword evidence="3" id="KW-1185">Reference proteome</keyword>
<evidence type="ECO:0000313" key="3">
    <source>
        <dbReference type="Proteomes" id="UP000623467"/>
    </source>
</evidence>
<evidence type="ECO:0000256" key="1">
    <source>
        <dbReference type="SAM" id="MobiDB-lite"/>
    </source>
</evidence>
<feature type="compositionally biased region" description="Polar residues" evidence="1">
    <location>
        <begin position="147"/>
        <end position="156"/>
    </location>
</feature>
<feature type="region of interest" description="Disordered" evidence="1">
    <location>
        <begin position="229"/>
        <end position="314"/>
    </location>
</feature>
<feature type="region of interest" description="Disordered" evidence="1">
    <location>
        <begin position="117"/>
        <end position="210"/>
    </location>
</feature>
<feature type="compositionally biased region" description="Polar residues" evidence="1">
    <location>
        <begin position="241"/>
        <end position="258"/>
    </location>
</feature>
<dbReference type="EMBL" id="JACAZH010000007">
    <property type="protein sequence ID" value="KAF7363654.1"/>
    <property type="molecule type" value="Genomic_DNA"/>
</dbReference>
<accession>A0A8H7D632</accession>
<name>A0A8H7D632_9AGAR</name>
<dbReference type="OrthoDB" id="3052606at2759"/>
<proteinExistence type="predicted"/>
<dbReference type="AlphaFoldDB" id="A0A8H7D632"/>
<sequence>MTSVQKPIPPPKNLRTLSKPPTSMPAIRKAMGAKSWSDQRFKEFRTFVRATAERLKLDTHASSEKQHPTKWKKFDELIVDKYPDIQDYQNNWPLALYYNHWVSGHLKYLANKDKPAKAQSAKARSNSDSDSDSDSEVPLSASLGRTAPSSKRTAAANSDDDSEDQPVKKPRNSLPTPNNAPPTLRRSAFPPRSQNVPSKRGANDNDFNTSSEKTRYFLAMSNRTRASSDGMTRYYVGRDPSNFSRPPTSDSSKASSPRKTPARPVLPSDDSDTDDPLGSGPPTGKSTRESSQRSLQASQSASPQPTDKSPAVSALFPPHHVRPLICVRTQTHHALTDWPVWCVWCQLDTPPAISEPYTIELRQLFPAPSDIPRILAAIGILHDMHLRVFALRSRAERNIFLRSFIGSQYDQLTALQISKTIDQYAAEHAHETLPDRDMEVQCSYHQHEHQVHVPSDLSDVLYDLGMEELGPAAVFLGCIDNVRFKEAREYDEATKKEFLLDNVQIIKPSPFQKLMLQIALKSESY</sequence>
<reference evidence="2" key="1">
    <citation type="submission" date="2020-05" db="EMBL/GenBank/DDBJ databases">
        <title>Mycena genomes resolve the evolution of fungal bioluminescence.</title>
        <authorList>
            <person name="Tsai I.J."/>
        </authorList>
    </citation>
    <scope>NUCLEOTIDE SEQUENCE</scope>
    <source>
        <strain evidence="2">160909Yilan</strain>
    </source>
</reference>
<comment type="caution">
    <text evidence="2">The sequence shown here is derived from an EMBL/GenBank/DDBJ whole genome shotgun (WGS) entry which is preliminary data.</text>
</comment>
<protein>
    <submittedName>
        <fullName evidence="2">Uncharacterized protein</fullName>
    </submittedName>
</protein>